<dbReference type="EMBL" id="FUXK01000017">
    <property type="protein sequence ID" value="SJZ94535.1"/>
    <property type="molecule type" value="Genomic_DNA"/>
</dbReference>
<name>A0A1T4PSL7_9BACT</name>
<dbReference type="GO" id="GO:0016788">
    <property type="term" value="F:hydrolase activity, acting on ester bonds"/>
    <property type="evidence" value="ECO:0007669"/>
    <property type="project" value="UniProtKB-ARBA"/>
</dbReference>
<dbReference type="Pfam" id="PF08885">
    <property type="entry name" value="GSCFA"/>
    <property type="match status" value="2"/>
</dbReference>
<organism evidence="2 3">
    <name type="scientific">Segatella oulorum</name>
    <dbReference type="NCBI Taxonomy" id="28136"/>
    <lineage>
        <taxon>Bacteria</taxon>
        <taxon>Pseudomonadati</taxon>
        <taxon>Bacteroidota</taxon>
        <taxon>Bacteroidia</taxon>
        <taxon>Bacteroidales</taxon>
        <taxon>Prevotellaceae</taxon>
        <taxon>Segatella</taxon>
    </lineage>
</organism>
<evidence type="ECO:0000313" key="2">
    <source>
        <dbReference type="EMBL" id="SJZ94535.1"/>
    </source>
</evidence>
<evidence type="ECO:0000313" key="3">
    <source>
        <dbReference type="Proteomes" id="UP000190065"/>
    </source>
</evidence>
<dbReference type="eggNOG" id="COG2755">
    <property type="taxonomic scope" value="Bacteria"/>
</dbReference>
<dbReference type="SUPFAM" id="SSF52266">
    <property type="entry name" value="SGNH hydrolase"/>
    <property type="match status" value="1"/>
</dbReference>
<gene>
    <name evidence="2" type="ORF">SAMN02745202_01537</name>
</gene>
<reference evidence="2 3" key="1">
    <citation type="submission" date="2017-02" db="EMBL/GenBank/DDBJ databases">
        <authorList>
            <person name="Peterson S.W."/>
        </authorList>
    </citation>
    <scope>NUCLEOTIDE SEQUENCE [LARGE SCALE GENOMIC DNA]</scope>
    <source>
        <strain evidence="2 3">ATCC 43324</strain>
    </source>
</reference>
<dbReference type="RefSeq" id="WP_025070221.1">
    <property type="nucleotide sequence ID" value="NZ_FUXK01000017.1"/>
</dbReference>
<dbReference type="CDD" id="cd00229">
    <property type="entry name" value="SGNH_hydrolase"/>
    <property type="match status" value="1"/>
</dbReference>
<dbReference type="STRING" id="28136.SAMN02745202_01537"/>
<proteinExistence type="predicted"/>
<protein>
    <submittedName>
        <fullName evidence="2">GSCFA family protein</fullName>
    </submittedName>
</protein>
<evidence type="ECO:0000259" key="1">
    <source>
        <dbReference type="Pfam" id="PF08885"/>
    </source>
</evidence>
<feature type="domain" description="GSCFA" evidence="1">
    <location>
        <begin position="22"/>
        <end position="69"/>
    </location>
</feature>
<dbReference type="Gene3D" id="3.40.50.1110">
    <property type="entry name" value="SGNH hydrolase"/>
    <property type="match status" value="1"/>
</dbReference>
<sequence>MEWNTPVEINSSTWKVAPTDNILCIGSCFADNIGRKFEEALFSITCNPYGVMYNPISILHSLTRWLTDTTVLPDVLILTLGTNHVYRLKRTGEIVDNCQKQPQNWFQEEELSVDDCVKALEEAIQQVRNRNANAKVVLTVSPIRYQKYGFHGSQLSKATLLLATHELVKAGIADYFPTYEIMNDALRDYRFYAEDMLHPTPQAVNYIWEAFGKAYFSAETHDYLYEWQPIKAALNHRPFDAESDAYKAFRAKAEQQKQTFLKKWKG</sequence>
<dbReference type="AlphaFoldDB" id="A0A1T4PSL7"/>
<feature type="domain" description="GSCFA" evidence="1">
    <location>
        <begin position="74"/>
        <end position="211"/>
    </location>
</feature>
<dbReference type="Proteomes" id="UP000190065">
    <property type="component" value="Unassembled WGS sequence"/>
</dbReference>
<dbReference type="InterPro" id="IPR036514">
    <property type="entry name" value="SGNH_hydro_sf"/>
</dbReference>
<accession>A0A1T4PSL7</accession>
<dbReference type="InterPro" id="IPR014982">
    <property type="entry name" value="GSCFA"/>
</dbReference>